<dbReference type="STRING" id="461836.A0A0L0DRX5"/>
<feature type="compositionally biased region" description="Basic and acidic residues" evidence="5">
    <location>
        <begin position="275"/>
        <end position="284"/>
    </location>
</feature>
<dbReference type="PANTHER" id="PTHR10015:SF427">
    <property type="entry name" value="HEAT SHOCK FACTOR PROTEIN"/>
    <property type="match status" value="1"/>
</dbReference>
<dbReference type="OrthoDB" id="60033at2759"/>
<dbReference type="GO" id="GO:0043565">
    <property type="term" value="F:sequence-specific DNA binding"/>
    <property type="evidence" value="ECO:0007669"/>
    <property type="project" value="InterPro"/>
</dbReference>
<dbReference type="InterPro" id="IPR036390">
    <property type="entry name" value="WH_DNA-bd_sf"/>
</dbReference>
<dbReference type="PANTHER" id="PTHR10015">
    <property type="entry name" value="HEAT SHOCK TRANSCRIPTION FACTOR"/>
    <property type="match status" value="1"/>
</dbReference>
<feature type="region of interest" description="Disordered" evidence="5">
    <location>
        <begin position="1"/>
        <end position="20"/>
    </location>
</feature>
<feature type="region of interest" description="Disordered" evidence="5">
    <location>
        <begin position="355"/>
        <end position="424"/>
    </location>
</feature>
<dbReference type="FunFam" id="1.10.10.10:FF:000334">
    <property type="entry name" value="Heat shock factor protein 2"/>
    <property type="match status" value="1"/>
</dbReference>
<evidence type="ECO:0000256" key="2">
    <source>
        <dbReference type="ARBA" id="ARBA00023125"/>
    </source>
</evidence>
<keyword evidence="2" id="KW-0238">DNA-binding</keyword>
<evidence type="ECO:0000256" key="3">
    <source>
        <dbReference type="ARBA" id="ARBA00023242"/>
    </source>
</evidence>
<dbReference type="GO" id="GO:0003700">
    <property type="term" value="F:DNA-binding transcription factor activity"/>
    <property type="evidence" value="ECO:0007669"/>
    <property type="project" value="InterPro"/>
</dbReference>
<evidence type="ECO:0000256" key="5">
    <source>
        <dbReference type="SAM" id="MobiDB-lite"/>
    </source>
</evidence>
<evidence type="ECO:0000256" key="1">
    <source>
        <dbReference type="ARBA" id="ARBA00004123"/>
    </source>
</evidence>
<dbReference type="Pfam" id="PF00447">
    <property type="entry name" value="HSF_DNA-bind"/>
    <property type="match status" value="1"/>
</dbReference>
<dbReference type="PRINTS" id="PR00056">
    <property type="entry name" value="HSFDOMAIN"/>
</dbReference>
<accession>A0A0L0DRX5</accession>
<dbReference type="eggNOG" id="KOG0627">
    <property type="taxonomic scope" value="Eukaryota"/>
</dbReference>
<feature type="compositionally biased region" description="Low complexity" evidence="5">
    <location>
        <begin position="409"/>
        <end position="421"/>
    </location>
</feature>
<keyword evidence="8" id="KW-1185">Reference proteome</keyword>
<dbReference type="SUPFAM" id="SSF46785">
    <property type="entry name" value="Winged helix' DNA-binding domain"/>
    <property type="match status" value="1"/>
</dbReference>
<feature type="domain" description="HSF-type DNA-binding" evidence="6">
    <location>
        <begin position="33"/>
        <end position="127"/>
    </location>
</feature>
<feature type="region of interest" description="Disordered" evidence="5">
    <location>
        <begin position="205"/>
        <end position="293"/>
    </location>
</feature>
<feature type="compositionally biased region" description="Basic residues" evidence="5">
    <location>
        <begin position="146"/>
        <end position="155"/>
    </location>
</feature>
<dbReference type="Proteomes" id="UP000054408">
    <property type="component" value="Unassembled WGS sequence"/>
</dbReference>
<proteinExistence type="inferred from homology"/>
<dbReference type="InterPro" id="IPR036388">
    <property type="entry name" value="WH-like_DNA-bd_sf"/>
</dbReference>
<name>A0A0L0DRX5_THETB</name>
<dbReference type="InterPro" id="IPR000232">
    <property type="entry name" value="HSF_DNA-bd"/>
</dbReference>
<comment type="subcellular location">
    <subcellularLocation>
        <location evidence="1">Nucleus</location>
    </subcellularLocation>
</comment>
<evidence type="ECO:0000313" key="7">
    <source>
        <dbReference type="EMBL" id="KNC54786.1"/>
    </source>
</evidence>
<evidence type="ECO:0000313" key="8">
    <source>
        <dbReference type="Proteomes" id="UP000054408"/>
    </source>
</evidence>
<protein>
    <recommendedName>
        <fullName evidence="6">HSF-type DNA-binding domain-containing protein</fullName>
    </recommendedName>
</protein>
<dbReference type="GO" id="GO:0005634">
    <property type="term" value="C:nucleus"/>
    <property type="evidence" value="ECO:0007669"/>
    <property type="project" value="UniProtKB-SubCell"/>
</dbReference>
<dbReference type="EMBL" id="GL349438">
    <property type="protein sequence ID" value="KNC54786.1"/>
    <property type="molecule type" value="Genomic_DNA"/>
</dbReference>
<keyword evidence="3" id="KW-0539">Nucleus</keyword>
<dbReference type="AlphaFoldDB" id="A0A0L0DRX5"/>
<comment type="similarity">
    <text evidence="4">Belongs to the HSF family.</text>
</comment>
<feature type="region of interest" description="Disordered" evidence="5">
    <location>
        <begin position="127"/>
        <end position="179"/>
    </location>
</feature>
<evidence type="ECO:0000259" key="6">
    <source>
        <dbReference type="SMART" id="SM00415"/>
    </source>
</evidence>
<feature type="compositionally biased region" description="Pro residues" evidence="5">
    <location>
        <begin position="239"/>
        <end position="249"/>
    </location>
</feature>
<dbReference type="GeneID" id="25561382"/>
<dbReference type="SMART" id="SM00415">
    <property type="entry name" value="HSF"/>
    <property type="match status" value="1"/>
</dbReference>
<evidence type="ECO:0000256" key="4">
    <source>
        <dbReference type="RuleBase" id="RU004020"/>
    </source>
</evidence>
<dbReference type="Gene3D" id="1.10.10.10">
    <property type="entry name" value="Winged helix-like DNA-binding domain superfamily/Winged helix DNA-binding domain"/>
    <property type="match status" value="1"/>
</dbReference>
<sequence>MGHRNKVYTPHPAAMPTPAGRSYERSAKAFEKEITSFLTATYEMVSDPECDDALAWSDAGDTFVVHSPDKFARNVLGKYFKHSNFQSYVRQLNMYNFHKVKSRHRWEFFHNYFVRGHPELLTSIKRKSTRKYVPSPEKRAAAAAERKRRRSASRSRRSESAAVPEPLPAPAAAAGPSQPQLAPMAVARPSMQAFPVPAAPNPAMSVPIGVPPSPRGLKRRRRQSAAFGPVTMPSSTGPVPRPVGKPPSPSTISVNPLPVPMREARAVPTRSSAARSRDAPHSRELTPSQLSLQSRSAKAALNVRKLSSAEIDDLTVKVRSRYPEEYAAQVVNEIVTRRNVKQLDLLDRFYTKDKLANSRGSSPMPSMTPRPVKRRKTLKAPSSPLPPPSRKDLPSASKRPPMLRVPNFRNSAASSEASAPSRSRHAAATRIASSLYPLLATASEGTFFGQLPSSLSCNDLASVGFDDLAVPVLPSPAPTVLPSPSGLPMQTFVDSVVMEPMP</sequence>
<gene>
    <name evidence="7" type="ORF">AMSG_01638</name>
</gene>
<dbReference type="RefSeq" id="XP_013761686.1">
    <property type="nucleotide sequence ID" value="XM_013906232.1"/>
</dbReference>
<reference evidence="7 8" key="1">
    <citation type="submission" date="2010-05" db="EMBL/GenBank/DDBJ databases">
        <title>The Genome Sequence of Thecamonas trahens ATCC 50062.</title>
        <authorList>
            <consortium name="The Broad Institute Genome Sequencing Platform"/>
            <person name="Russ C."/>
            <person name="Cuomo C."/>
            <person name="Shea T."/>
            <person name="Young S.K."/>
            <person name="Zeng Q."/>
            <person name="Koehrsen M."/>
            <person name="Haas B."/>
            <person name="Borodovsky M."/>
            <person name="Guigo R."/>
            <person name="Alvarado L."/>
            <person name="Berlin A."/>
            <person name="Bochicchio J."/>
            <person name="Borenstein D."/>
            <person name="Chapman S."/>
            <person name="Chen Z."/>
            <person name="Freedman E."/>
            <person name="Gellesch M."/>
            <person name="Goldberg J."/>
            <person name="Griggs A."/>
            <person name="Gujja S."/>
            <person name="Heilman E."/>
            <person name="Heiman D."/>
            <person name="Hepburn T."/>
            <person name="Howarth C."/>
            <person name="Jen D."/>
            <person name="Larson L."/>
            <person name="Mehta T."/>
            <person name="Park D."/>
            <person name="Pearson M."/>
            <person name="Roberts A."/>
            <person name="Saif S."/>
            <person name="Shenoy N."/>
            <person name="Sisk P."/>
            <person name="Stolte C."/>
            <person name="Sykes S."/>
            <person name="Thomson T."/>
            <person name="Walk T."/>
            <person name="White J."/>
            <person name="Yandava C."/>
            <person name="Burger G."/>
            <person name="Gray M.W."/>
            <person name="Holland P.W.H."/>
            <person name="King N."/>
            <person name="Lang F.B.F."/>
            <person name="Roger A.J."/>
            <person name="Ruiz-Trillo I."/>
            <person name="Lander E."/>
            <person name="Nusbaum C."/>
        </authorList>
    </citation>
    <scope>NUCLEOTIDE SEQUENCE [LARGE SCALE GENOMIC DNA]</scope>
    <source>
        <strain evidence="7 8">ATCC 50062</strain>
    </source>
</reference>
<organism evidence="7 8">
    <name type="scientific">Thecamonas trahens ATCC 50062</name>
    <dbReference type="NCBI Taxonomy" id="461836"/>
    <lineage>
        <taxon>Eukaryota</taxon>
        <taxon>Apusozoa</taxon>
        <taxon>Apusomonadida</taxon>
        <taxon>Apusomonadidae</taxon>
        <taxon>Thecamonas</taxon>
    </lineage>
</organism>
<feature type="compositionally biased region" description="Low complexity" evidence="5">
    <location>
        <begin position="160"/>
        <end position="179"/>
    </location>
</feature>